<dbReference type="Proteomes" id="UP001271007">
    <property type="component" value="Unassembled WGS sequence"/>
</dbReference>
<evidence type="ECO:0000313" key="2">
    <source>
        <dbReference type="EMBL" id="KAK3052746.1"/>
    </source>
</evidence>
<dbReference type="PANTHER" id="PTHR35041">
    <property type="entry name" value="MEDIATOR OF RNA POLYMERASE II TRANSCRIPTION SUBUNIT 1"/>
    <property type="match status" value="1"/>
</dbReference>
<reference evidence="2" key="1">
    <citation type="submission" date="2023-04" db="EMBL/GenBank/DDBJ databases">
        <title>Black Yeasts Isolated from many extreme environments.</title>
        <authorList>
            <person name="Coleine C."/>
            <person name="Stajich J.E."/>
            <person name="Selbmann L."/>
        </authorList>
    </citation>
    <scope>NUCLEOTIDE SEQUENCE</scope>
    <source>
        <strain evidence="2">CCFEE 5312</strain>
    </source>
</reference>
<feature type="transmembrane region" description="Helical" evidence="1">
    <location>
        <begin position="125"/>
        <end position="147"/>
    </location>
</feature>
<keyword evidence="1" id="KW-0812">Transmembrane</keyword>
<feature type="transmembrane region" description="Helical" evidence="1">
    <location>
        <begin position="566"/>
        <end position="589"/>
    </location>
</feature>
<dbReference type="EMBL" id="JAWDJX010000019">
    <property type="protein sequence ID" value="KAK3052746.1"/>
    <property type="molecule type" value="Genomic_DNA"/>
</dbReference>
<dbReference type="AlphaFoldDB" id="A0AAJ0DEV9"/>
<keyword evidence="1" id="KW-0472">Membrane</keyword>
<keyword evidence="3" id="KW-1185">Reference proteome</keyword>
<feature type="transmembrane region" description="Helical" evidence="1">
    <location>
        <begin position="7"/>
        <end position="27"/>
    </location>
</feature>
<evidence type="ECO:0000313" key="3">
    <source>
        <dbReference type="Proteomes" id="UP001271007"/>
    </source>
</evidence>
<sequence>MDDRTTTIHWLAPASMVGALAAGVVFAGGHHLFYQHLEGQAVSSGAIFGSSISSQQANIAIGTAFAFIIKSCLVFAMSIAFAQLFWREARYAIELPTLSRLDSMYSAFDNIVGLMRVRLWLKYPLLILVAASAWIIPIASIIAPATLSIENAAARPFDVLTRRVPNLDFRSMNFLAAMPHMESADTPSLGSYLYNGPNQPLLETSNAVMSGSRILPITPPAANSSWNLQFHGPSLKCTNVPDSLHQRLRRNIAQGIDDQSDIALYGYLAWFASSGWWGSDLVSDVPFTSDAINKSIHFDGASLAPSLNYNATMFVAALPQVFSVNRATIFEAYNDYNGTTPEWVDGTILQCTLYNSTYNVSFNYIEGQQSIAIDLLDAQNDLEVIPQTSMLGPNPHNILNNGCEGLGSIRSDQTPMCYSNPELLRTMSYQAIMDAFTANLKGTMSVNSNQQLQRESSIMDTALLKTPELSYLRTRAAAATFGNETMQAEIQAINNGYTQGLINKDTKGSSQPLARAIEEMFLNYTISLMSSPALQPNYSSITAPPPAQVTMPAYRNIYVYSATKLWAAYGVAVFLAALSVFIGFVALFLNGASYSHNFSTVFRVARGAEVSTHIGAEDAKGEDPLPKHLVEAQVCIESAGDASEGDEALRYRRQDSRFKPGVSGTVRQVERSPDSRHS</sequence>
<feature type="transmembrane region" description="Helical" evidence="1">
    <location>
        <begin position="59"/>
        <end position="86"/>
    </location>
</feature>
<evidence type="ECO:0000256" key="1">
    <source>
        <dbReference type="SAM" id="Phobius"/>
    </source>
</evidence>
<comment type="caution">
    <text evidence="2">The sequence shown here is derived from an EMBL/GenBank/DDBJ whole genome shotgun (WGS) entry which is preliminary data.</text>
</comment>
<keyword evidence="1" id="KW-1133">Transmembrane helix</keyword>
<protein>
    <submittedName>
        <fullName evidence="2">Uncharacterized protein</fullName>
    </submittedName>
</protein>
<proteinExistence type="predicted"/>
<dbReference type="PANTHER" id="PTHR35041:SF6">
    <property type="entry name" value="FORMYLMETHIONINE DEFORMYLASE-LIKE PROTEIN-RELATED"/>
    <property type="match status" value="1"/>
</dbReference>
<organism evidence="2 3">
    <name type="scientific">Extremus antarcticus</name>
    <dbReference type="NCBI Taxonomy" id="702011"/>
    <lineage>
        <taxon>Eukaryota</taxon>
        <taxon>Fungi</taxon>
        <taxon>Dikarya</taxon>
        <taxon>Ascomycota</taxon>
        <taxon>Pezizomycotina</taxon>
        <taxon>Dothideomycetes</taxon>
        <taxon>Dothideomycetidae</taxon>
        <taxon>Mycosphaerellales</taxon>
        <taxon>Extremaceae</taxon>
        <taxon>Extremus</taxon>
    </lineage>
</organism>
<gene>
    <name evidence="2" type="ORF">LTR09_006229</name>
</gene>
<name>A0AAJ0DEV9_9PEZI</name>
<accession>A0AAJ0DEV9</accession>